<evidence type="ECO:0000313" key="1">
    <source>
        <dbReference type="EMBL" id="QHS84757.1"/>
    </source>
</evidence>
<dbReference type="AlphaFoldDB" id="A0A6C0AXR2"/>
<dbReference type="EMBL" id="MN738812">
    <property type="protein sequence ID" value="QHS84757.1"/>
    <property type="molecule type" value="Genomic_DNA"/>
</dbReference>
<name>A0A6C0AXR2_9ZZZZ</name>
<proteinExistence type="predicted"/>
<organism evidence="1">
    <name type="scientific">viral metagenome</name>
    <dbReference type="NCBI Taxonomy" id="1070528"/>
    <lineage>
        <taxon>unclassified sequences</taxon>
        <taxon>metagenomes</taxon>
        <taxon>organismal metagenomes</taxon>
    </lineage>
</organism>
<protein>
    <submittedName>
        <fullName evidence="1">Uncharacterized protein</fullName>
    </submittedName>
</protein>
<reference evidence="1" key="1">
    <citation type="journal article" date="2020" name="Nature">
        <title>Giant virus diversity and host interactions through global metagenomics.</title>
        <authorList>
            <person name="Schulz F."/>
            <person name="Roux S."/>
            <person name="Paez-Espino D."/>
            <person name="Jungbluth S."/>
            <person name="Walsh D.A."/>
            <person name="Denef V.J."/>
            <person name="McMahon K.D."/>
            <person name="Konstantinidis K.T."/>
            <person name="Eloe-Fadrosh E.A."/>
            <person name="Kyrpides N.C."/>
            <person name="Woyke T."/>
        </authorList>
    </citation>
    <scope>NUCLEOTIDE SEQUENCE</scope>
    <source>
        <strain evidence="1">GVMAG-S-ERX556022-25</strain>
    </source>
</reference>
<accession>A0A6C0AXR2</accession>
<sequence>MYNKNGLKHFMYYTTYNDHSYMQLPIDLRILIWDYSHIYPIIQCFICDKVLINFQSQINNSNNNENYSIVNGRTKCNNCYID</sequence>